<sequence>MTCFPGSVRREAQRGGCEVRLNNREDGDRCVIVF</sequence>
<dbReference type="Proteomes" id="UP000236311">
    <property type="component" value="Unassembled WGS sequence"/>
</dbReference>
<name>A0A2K4ZDG0_9FIRM</name>
<accession>A0A2K4ZDG0</accession>
<dbReference type="AlphaFoldDB" id="A0A2K4ZDG0"/>
<dbReference type="EMBL" id="OFSM01000005">
    <property type="protein sequence ID" value="SOY28498.1"/>
    <property type="molecule type" value="Genomic_DNA"/>
</dbReference>
<evidence type="ECO:0000313" key="2">
    <source>
        <dbReference type="Proteomes" id="UP000236311"/>
    </source>
</evidence>
<keyword evidence="2" id="KW-1185">Reference proteome</keyword>
<proteinExistence type="predicted"/>
<organism evidence="1 2">
    <name type="scientific">Acetatifactor muris</name>
    <dbReference type="NCBI Taxonomy" id="879566"/>
    <lineage>
        <taxon>Bacteria</taxon>
        <taxon>Bacillati</taxon>
        <taxon>Bacillota</taxon>
        <taxon>Clostridia</taxon>
        <taxon>Lachnospirales</taxon>
        <taxon>Lachnospiraceae</taxon>
        <taxon>Acetatifactor</taxon>
    </lineage>
</organism>
<evidence type="ECO:0000313" key="1">
    <source>
        <dbReference type="EMBL" id="SOY28498.1"/>
    </source>
</evidence>
<reference evidence="1 2" key="1">
    <citation type="submission" date="2018-01" db="EMBL/GenBank/DDBJ databases">
        <authorList>
            <person name="Gaut B.S."/>
            <person name="Morton B.R."/>
            <person name="Clegg M.T."/>
            <person name="Duvall M.R."/>
        </authorList>
    </citation>
    <scope>NUCLEOTIDE SEQUENCE [LARGE SCALE GENOMIC DNA]</scope>
    <source>
        <strain evidence="1">GP69</strain>
    </source>
</reference>
<protein>
    <submittedName>
        <fullName evidence="1">Uncharacterized protein</fullName>
    </submittedName>
</protein>
<gene>
    <name evidence="1" type="ORF">AMURIS_01207</name>
</gene>